<dbReference type="PIRSF" id="PIRSF006060">
    <property type="entry name" value="AA_transporter"/>
    <property type="match status" value="1"/>
</dbReference>
<feature type="domain" description="Amino acid permease/ SLC12A" evidence="11">
    <location>
        <begin position="15"/>
        <end position="451"/>
    </location>
</feature>
<evidence type="ECO:0000256" key="5">
    <source>
        <dbReference type="ARBA" id="ARBA00022519"/>
    </source>
</evidence>
<evidence type="ECO:0000256" key="8">
    <source>
        <dbReference type="ARBA" id="ARBA00022989"/>
    </source>
</evidence>
<feature type="transmembrane region" description="Helical" evidence="10">
    <location>
        <begin position="405"/>
        <end position="424"/>
    </location>
</feature>
<proteinExistence type="inferred from homology"/>
<feature type="transmembrane region" description="Helical" evidence="10">
    <location>
        <begin position="96"/>
        <end position="115"/>
    </location>
</feature>
<comment type="caution">
    <text evidence="12">The sequence shown here is derived from an EMBL/GenBank/DDBJ whole genome shotgun (WGS) entry which is preliminary data.</text>
</comment>
<dbReference type="RefSeq" id="WP_245831189.1">
    <property type="nucleotide sequence ID" value="NZ_BAABKE010000005.1"/>
</dbReference>
<feature type="transmembrane region" description="Helical" evidence="10">
    <location>
        <begin position="204"/>
        <end position="228"/>
    </location>
</feature>
<feature type="transmembrane region" description="Helical" evidence="10">
    <location>
        <begin position="430"/>
        <end position="447"/>
    </location>
</feature>
<keyword evidence="3" id="KW-0813">Transport</keyword>
<dbReference type="PANTHER" id="PTHR43495">
    <property type="entry name" value="GABA PERMEASE"/>
    <property type="match status" value="1"/>
</dbReference>
<dbReference type="Pfam" id="PF00324">
    <property type="entry name" value="AA_permease"/>
    <property type="match status" value="1"/>
</dbReference>
<keyword evidence="13" id="KW-1185">Reference proteome</keyword>
<feature type="transmembrane region" description="Helical" evidence="10">
    <location>
        <begin position="249"/>
        <end position="272"/>
    </location>
</feature>
<reference evidence="13" key="1">
    <citation type="journal article" date="2019" name="Int. J. Syst. Evol. Microbiol.">
        <title>The Global Catalogue of Microorganisms (GCM) 10K type strain sequencing project: providing services to taxonomists for standard genome sequencing and annotation.</title>
        <authorList>
            <consortium name="The Broad Institute Genomics Platform"/>
            <consortium name="The Broad Institute Genome Sequencing Center for Infectious Disease"/>
            <person name="Wu L."/>
            <person name="Ma J."/>
        </authorList>
    </citation>
    <scope>NUCLEOTIDE SEQUENCE [LARGE SCALE GENOMIC DNA]</scope>
    <source>
        <strain evidence="13">JCM 18424</strain>
    </source>
</reference>
<evidence type="ECO:0000256" key="10">
    <source>
        <dbReference type="SAM" id="Phobius"/>
    </source>
</evidence>
<evidence type="ECO:0000256" key="9">
    <source>
        <dbReference type="ARBA" id="ARBA00023136"/>
    </source>
</evidence>
<name>A0ABP9MW57_9GAMM</name>
<evidence type="ECO:0000259" key="11">
    <source>
        <dbReference type="Pfam" id="PF00324"/>
    </source>
</evidence>
<feature type="transmembrane region" description="Helical" evidence="10">
    <location>
        <begin position="151"/>
        <end position="171"/>
    </location>
</feature>
<evidence type="ECO:0000313" key="12">
    <source>
        <dbReference type="EMBL" id="GAA5101603.1"/>
    </source>
</evidence>
<accession>A0ABP9MW57</accession>
<protein>
    <submittedName>
        <fullName evidence="12">Amino acid permease</fullName>
    </submittedName>
</protein>
<feature type="transmembrane region" description="Helical" evidence="10">
    <location>
        <begin position="335"/>
        <end position="356"/>
    </location>
</feature>
<sequence>MENKQALKRNLKNRHIQMIALGGCIGTGLFYGTAESIPLAGPGLILGYLLGGFVIYMIMRMIGEMATEEPVSGAFSYFANKYCGEYAGFLAGWNYWLLYILVSMAELSAIGVYIAKWFPHFPMWASVLATIIIITSINLASVKFFGETEFWLALVKVLAVVGMIVFGIYLVGKGLFMESSAVKISNLWDYGDGGLSNIFPNGAWGVWVSLVIVMFSFGGTEMIAVAAAETDNPEKTIPIAIKQVMWRILLFYIGSIVIMLILVPWTGIKAGISPFVLVFEQLGLSHVAGILNFIILTAAISVYNSGIYSNGRMLYGLAEQNHAPKVFLKLSKNSVPYAAILFSSAITLIAVVINLLVPNGAFMIVMSVAIAAAVITWGLIIIMHLRFRKAHLGEQFKFKTPFFPYVNYFCLIFLLIVVGAMTQLGSFKPAVFVIPAWLAITFVGFQIKKKMDKTLK</sequence>
<gene>
    <name evidence="12" type="ORF">GCM10023338_17940</name>
</gene>
<dbReference type="Gene3D" id="1.20.1740.10">
    <property type="entry name" value="Amino acid/polyamine transporter I"/>
    <property type="match status" value="1"/>
</dbReference>
<feature type="transmembrane region" description="Helical" evidence="10">
    <location>
        <begin position="284"/>
        <end position="303"/>
    </location>
</feature>
<dbReference type="Proteomes" id="UP001500631">
    <property type="component" value="Unassembled WGS sequence"/>
</dbReference>
<keyword evidence="5" id="KW-0997">Cell inner membrane</keyword>
<organism evidence="12 13">
    <name type="scientific">Wohlfahrtiimonas larvae</name>
    <dbReference type="NCBI Taxonomy" id="1157986"/>
    <lineage>
        <taxon>Bacteria</taxon>
        <taxon>Pseudomonadati</taxon>
        <taxon>Pseudomonadota</taxon>
        <taxon>Gammaproteobacteria</taxon>
        <taxon>Cardiobacteriales</taxon>
        <taxon>Ignatzschineriaceae</taxon>
        <taxon>Wohlfahrtiimonas</taxon>
    </lineage>
</organism>
<dbReference type="InterPro" id="IPR004841">
    <property type="entry name" value="AA-permease/SLC12A_dom"/>
</dbReference>
<keyword evidence="7" id="KW-0029">Amino-acid transport</keyword>
<dbReference type="PROSITE" id="PS00218">
    <property type="entry name" value="AMINO_ACID_PERMEASE_1"/>
    <property type="match status" value="1"/>
</dbReference>
<feature type="transmembrane region" description="Helical" evidence="10">
    <location>
        <begin position="40"/>
        <end position="59"/>
    </location>
</feature>
<evidence type="ECO:0000256" key="1">
    <source>
        <dbReference type="ARBA" id="ARBA00004429"/>
    </source>
</evidence>
<keyword evidence="8 10" id="KW-1133">Transmembrane helix</keyword>
<feature type="transmembrane region" description="Helical" evidence="10">
    <location>
        <begin position="362"/>
        <end position="385"/>
    </location>
</feature>
<dbReference type="PANTHER" id="PTHR43495:SF4">
    <property type="entry name" value="AROMATIC AMINO ACID TRANSPORT PROTEIN AROP"/>
    <property type="match status" value="1"/>
</dbReference>
<evidence type="ECO:0000313" key="13">
    <source>
        <dbReference type="Proteomes" id="UP001500631"/>
    </source>
</evidence>
<comment type="subcellular location">
    <subcellularLocation>
        <location evidence="1">Cell inner membrane</location>
        <topology evidence="1">Multi-pass membrane protein</topology>
    </subcellularLocation>
</comment>
<evidence type="ECO:0000256" key="2">
    <source>
        <dbReference type="ARBA" id="ARBA00008583"/>
    </source>
</evidence>
<comment type="similarity">
    <text evidence="2">Belongs to the amino acid-polyamine-organocation (APC) superfamily. Amino acid transporter (AAT) (TC 2.A.3.1) family.</text>
</comment>
<feature type="transmembrane region" description="Helical" evidence="10">
    <location>
        <begin position="16"/>
        <end position="34"/>
    </location>
</feature>
<keyword evidence="4" id="KW-1003">Cell membrane</keyword>
<evidence type="ECO:0000256" key="6">
    <source>
        <dbReference type="ARBA" id="ARBA00022692"/>
    </source>
</evidence>
<keyword evidence="6 10" id="KW-0812">Transmembrane</keyword>
<keyword evidence="9 10" id="KW-0472">Membrane</keyword>
<feature type="transmembrane region" description="Helical" evidence="10">
    <location>
        <begin position="121"/>
        <end position="139"/>
    </location>
</feature>
<dbReference type="EMBL" id="BAABKE010000005">
    <property type="protein sequence ID" value="GAA5101603.1"/>
    <property type="molecule type" value="Genomic_DNA"/>
</dbReference>
<evidence type="ECO:0000256" key="3">
    <source>
        <dbReference type="ARBA" id="ARBA00022448"/>
    </source>
</evidence>
<evidence type="ECO:0000256" key="7">
    <source>
        <dbReference type="ARBA" id="ARBA00022970"/>
    </source>
</evidence>
<dbReference type="InterPro" id="IPR004840">
    <property type="entry name" value="Amino_acid_permease_CS"/>
</dbReference>
<evidence type="ECO:0000256" key="4">
    <source>
        <dbReference type="ARBA" id="ARBA00022475"/>
    </source>
</evidence>